<protein>
    <submittedName>
        <fullName evidence="1">Uncharacterized protein</fullName>
    </submittedName>
</protein>
<dbReference type="EMBL" id="VSSQ01007323">
    <property type="protein sequence ID" value="MPM35553.1"/>
    <property type="molecule type" value="Genomic_DNA"/>
</dbReference>
<comment type="caution">
    <text evidence="1">The sequence shown here is derived from an EMBL/GenBank/DDBJ whole genome shotgun (WGS) entry which is preliminary data.</text>
</comment>
<proteinExistence type="predicted"/>
<reference evidence="1" key="1">
    <citation type="submission" date="2019-08" db="EMBL/GenBank/DDBJ databases">
        <authorList>
            <person name="Kucharzyk K."/>
            <person name="Murdoch R.W."/>
            <person name="Higgins S."/>
            <person name="Loffler F."/>
        </authorList>
    </citation>
    <scope>NUCLEOTIDE SEQUENCE</scope>
</reference>
<organism evidence="1">
    <name type="scientific">bioreactor metagenome</name>
    <dbReference type="NCBI Taxonomy" id="1076179"/>
    <lineage>
        <taxon>unclassified sequences</taxon>
        <taxon>metagenomes</taxon>
        <taxon>ecological metagenomes</taxon>
    </lineage>
</organism>
<name>A0A644ZA17_9ZZZZ</name>
<evidence type="ECO:0000313" key="1">
    <source>
        <dbReference type="EMBL" id="MPM35553.1"/>
    </source>
</evidence>
<gene>
    <name evidence="1" type="ORF">SDC9_82146</name>
</gene>
<dbReference type="AlphaFoldDB" id="A0A644ZA17"/>
<accession>A0A644ZA17</accession>
<sequence length="118" mass="13059">MAEAAGERAAHPDRGDAERFYIFSLFDAYLFVSLKQRFAGLRVFNVGYADAPREAFGHRDGRLAVLLEQRTDLDSAVRAAVLIHHDEILRDVDEAARQITGLGGTEGRVGESLSRSVR</sequence>